<keyword evidence="3" id="KW-0812">Transmembrane</keyword>
<evidence type="ECO:0000256" key="2">
    <source>
        <dbReference type="PROSITE-ProRule" id="PRU00176"/>
    </source>
</evidence>
<dbReference type="Gene3D" id="3.30.70.330">
    <property type="match status" value="1"/>
</dbReference>
<dbReference type="SMART" id="SM00360">
    <property type="entry name" value="RRM"/>
    <property type="match status" value="1"/>
</dbReference>
<proteinExistence type="predicted"/>
<dbReference type="PROSITE" id="PS50102">
    <property type="entry name" value="RRM"/>
    <property type="match status" value="1"/>
</dbReference>
<sequence>MFGRHPSTMDLQDSRKHDISNIRVIQRTLVYVIGIPQKYANEETLKGMEFFGQFGVIKKLVVNKKLYNLDSTASAYITFKTEKEAYEAIAETDESVLDNKIIKSTYGTTKYCAFYLKNTVCQNYDCMYLHSNRETKDAITKDEMYVVKHKLHDFEPRNRNKEVLGKPKETTNFHLLFKYKPEPFATKSEKVLDYINSALINTIFVSFTIWWALKNRSTRYASKRGLKTLALLFYFISVFSEVFCDWLVVYLSTKLDVNKVLAEKLGYMVGAYSERFGARHVDLVMLFNVLLTVYQVLKITVLFLMVSSWLPVSLKKLHQEQHLLLSRKEISTDSLKKLSSASIATFSMCYVALRLPLTLMLLKYQDHFSTDTTLFVRSVFFGVEIAICALFLLILKIKYQGVVGSEAEATLNSYSGVNIFIAMLLSDSFFNHIVNVLSIPLILSETVGYIIDKIGFLSRVMVNVILLTILYPQASKTVSHQKYGDMTCRYFLEKEADACVEKGAVGALGPEELVDVMSCSPPAIK</sequence>
<feature type="transmembrane region" description="Helical" evidence="3">
    <location>
        <begin position="283"/>
        <end position="306"/>
    </location>
</feature>
<dbReference type="GO" id="GO:0004842">
    <property type="term" value="F:ubiquitin-protein transferase activity"/>
    <property type="evidence" value="ECO:0007669"/>
    <property type="project" value="InterPro"/>
</dbReference>
<dbReference type="PANTHER" id="PTHR12603:SF0">
    <property type="entry name" value="CCR4-NOT TRANSCRIPTION COMPLEX SUBUNIT 4"/>
    <property type="match status" value="1"/>
</dbReference>
<accession>A0AAW2H8N8</accession>
<keyword evidence="3" id="KW-0472">Membrane</keyword>
<dbReference type="EMBL" id="JARGDH010000006">
    <property type="protein sequence ID" value="KAL0266062.1"/>
    <property type="molecule type" value="Genomic_DNA"/>
</dbReference>
<feature type="transmembrane region" description="Helical" evidence="3">
    <location>
        <begin position="374"/>
        <end position="395"/>
    </location>
</feature>
<gene>
    <name evidence="5" type="ORF">PYX00_011779</name>
</gene>
<keyword evidence="1 2" id="KW-0694">RNA-binding</keyword>
<dbReference type="GO" id="GO:0016567">
    <property type="term" value="P:protein ubiquitination"/>
    <property type="evidence" value="ECO:0007669"/>
    <property type="project" value="TreeGrafter"/>
</dbReference>
<dbReference type="SUPFAM" id="SSF54928">
    <property type="entry name" value="RNA-binding domain, RBD"/>
    <property type="match status" value="1"/>
</dbReference>
<dbReference type="InterPro" id="IPR035979">
    <property type="entry name" value="RBD_domain_sf"/>
</dbReference>
<comment type="caution">
    <text evidence="5">The sequence shown here is derived from an EMBL/GenBank/DDBJ whole genome shotgun (WGS) entry which is preliminary data.</text>
</comment>
<dbReference type="InterPro" id="IPR012677">
    <property type="entry name" value="Nucleotide-bd_a/b_plait_sf"/>
</dbReference>
<dbReference type="Pfam" id="PF00076">
    <property type="entry name" value="RRM_1"/>
    <property type="match status" value="1"/>
</dbReference>
<evidence type="ECO:0000256" key="1">
    <source>
        <dbReference type="ARBA" id="ARBA00022884"/>
    </source>
</evidence>
<dbReference type="SMART" id="SM00361">
    <property type="entry name" value="RRM_1"/>
    <property type="match status" value="1"/>
</dbReference>
<dbReference type="GO" id="GO:0003723">
    <property type="term" value="F:RNA binding"/>
    <property type="evidence" value="ECO:0007669"/>
    <property type="project" value="UniProtKB-UniRule"/>
</dbReference>
<feature type="transmembrane region" description="Helical" evidence="3">
    <location>
        <begin position="338"/>
        <end position="362"/>
    </location>
</feature>
<dbReference type="InterPro" id="IPR003954">
    <property type="entry name" value="RRM_euk-type"/>
</dbReference>
<dbReference type="AlphaFoldDB" id="A0AAW2H8N8"/>
<dbReference type="PANTHER" id="PTHR12603">
    <property type="entry name" value="CCR4-NOT TRANSCRIPTION COMPLEX RELATED"/>
    <property type="match status" value="1"/>
</dbReference>
<reference evidence="5" key="1">
    <citation type="journal article" date="2024" name="Gigascience">
        <title>Chromosome-level genome of the poultry shaft louse Menopon gallinae provides insight into the host-switching and adaptive evolution of parasitic lice.</title>
        <authorList>
            <person name="Xu Y."/>
            <person name="Ma L."/>
            <person name="Liu S."/>
            <person name="Liang Y."/>
            <person name="Liu Q."/>
            <person name="He Z."/>
            <person name="Tian L."/>
            <person name="Duan Y."/>
            <person name="Cai W."/>
            <person name="Li H."/>
            <person name="Song F."/>
        </authorList>
    </citation>
    <scope>NUCLEOTIDE SEQUENCE</scope>
    <source>
        <strain evidence="5">Cailab_2023a</strain>
    </source>
</reference>
<dbReference type="InterPro" id="IPR034261">
    <property type="entry name" value="CNOT4_RRM"/>
</dbReference>
<feature type="transmembrane region" description="Helical" evidence="3">
    <location>
        <begin position="225"/>
        <end position="251"/>
    </location>
</feature>
<feature type="domain" description="RRM" evidence="4">
    <location>
        <begin position="28"/>
        <end position="109"/>
    </location>
</feature>
<organism evidence="5">
    <name type="scientific">Menopon gallinae</name>
    <name type="common">poultry shaft louse</name>
    <dbReference type="NCBI Taxonomy" id="328185"/>
    <lineage>
        <taxon>Eukaryota</taxon>
        <taxon>Metazoa</taxon>
        <taxon>Ecdysozoa</taxon>
        <taxon>Arthropoda</taxon>
        <taxon>Hexapoda</taxon>
        <taxon>Insecta</taxon>
        <taxon>Pterygota</taxon>
        <taxon>Neoptera</taxon>
        <taxon>Paraneoptera</taxon>
        <taxon>Psocodea</taxon>
        <taxon>Troctomorpha</taxon>
        <taxon>Phthiraptera</taxon>
        <taxon>Amblycera</taxon>
        <taxon>Menoponidae</taxon>
        <taxon>Menopon</taxon>
    </lineage>
</organism>
<evidence type="ECO:0000313" key="5">
    <source>
        <dbReference type="EMBL" id="KAL0266062.1"/>
    </source>
</evidence>
<dbReference type="CDD" id="cd12438">
    <property type="entry name" value="RRM_CNOT4"/>
    <property type="match status" value="1"/>
</dbReference>
<dbReference type="InterPro" id="IPR039780">
    <property type="entry name" value="Mot2"/>
</dbReference>
<dbReference type="InterPro" id="IPR000504">
    <property type="entry name" value="RRM_dom"/>
</dbReference>
<evidence type="ECO:0000259" key="4">
    <source>
        <dbReference type="PROSITE" id="PS50102"/>
    </source>
</evidence>
<name>A0AAW2H8N8_9NEOP</name>
<protein>
    <recommendedName>
        <fullName evidence="4">RRM domain-containing protein</fullName>
    </recommendedName>
</protein>
<dbReference type="GO" id="GO:0030014">
    <property type="term" value="C:CCR4-NOT complex"/>
    <property type="evidence" value="ECO:0007669"/>
    <property type="project" value="InterPro"/>
</dbReference>
<feature type="transmembrane region" description="Helical" evidence="3">
    <location>
        <begin position="194"/>
        <end position="213"/>
    </location>
</feature>
<keyword evidence="3" id="KW-1133">Transmembrane helix</keyword>
<evidence type="ECO:0000256" key="3">
    <source>
        <dbReference type="SAM" id="Phobius"/>
    </source>
</evidence>